<sequence length="90" mass="10066">MNMNESDCIKSIWGPKYLPLKLVLPITLVYVMIFVTGVFGNVVTCIVIRRNPVMQTATNYYLFNLAVSDLLLLILGESYTGLSALQLSCF</sequence>
<name>A0A0J7KZP5_LASNI</name>
<feature type="transmembrane region" description="Helical" evidence="9">
    <location>
        <begin position="60"/>
        <end position="82"/>
    </location>
</feature>
<feature type="transmembrane region" description="Helical" evidence="9">
    <location>
        <begin position="22"/>
        <end position="48"/>
    </location>
</feature>
<organism evidence="11 12">
    <name type="scientific">Lasius niger</name>
    <name type="common">Black garden ant</name>
    <dbReference type="NCBI Taxonomy" id="67767"/>
    <lineage>
        <taxon>Eukaryota</taxon>
        <taxon>Metazoa</taxon>
        <taxon>Ecdysozoa</taxon>
        <taxon>Arthropoda</taxon>
        <taxon>Hexapoda</taxon>
        <taxon>Insecta</taxon>
        <taxon>Pterygota</taxon>
        <taxon>Neoptera</taxon>
        <taxon>Endopterygota</taxon>
        <taxon>Hymenoptera</taxon>
        <taxon>Apocrita</taxon>
        <taxon>Aculeata</taxon>
        <taxon>Formicoidea</taxon>
        <taxon>Formicidae</taxon>
        <taxon>Formicinae</taxon>
        <taxon>Lasius</taxon>
        <taxon>Lasius</taxon>
    </lineage>
</organism>
<keyword evidence="12" id="KW-1185">Reference proteome</keyword>
<evidence type="ECO:0000256" key="5">
    <source>
        <dbReference type="ARBA" id="ARBA00023040"/>
    </source>
</evidence>
<dbReference type="GO" id="GO:0005886">
    <property type="term" value="C:plasma membrane"/>
    <property type="evidence" value="ECO:0007669"/>
    <property type="project" value="TreeGrafter"/>
</dbReference>
<comment type="caution">
    <text evidence="11">The sequence shown here is derived from an EMBL/GenBank/DDBJ whole genome shotgun (WGS) entry which is preliminary data.</text>
</comment>
<dbReference type="InterPro" id="IPR000276">
    <property type="entry name" value="GPCR_Rhodpsn"/>
</dbReference>
<evidence type="ECO:0000256" key="9">
    <source>
        <dbReference type="SAM" id="Phobius"/>
    </source>
</evidence>
<dbReference type="AlphaFoldDB" id="A0A0J7KZP5"/>
<dbReference type="GO" id="GO:0008188">
    <property type="term" value="F:neuropeptide receptor activity"/>
    <property type="evidence" value="ECO:0007669"/>
    <property type="project" value="TreeGrafter"/>
</dbReference>
<dbReference type="SUPFAM" id="SSF81321">
    <property type="entry name" value="Family A G protein-coupled receptor-like"/>
    <property type="match status" value="1"/>
</dbReference>
<dbReference type="Proteomes" id="UP000036403">
    <property type="component" value="Unassembled WGS sequence"/>
</dbReference>
<dbReference type="PaxDb" id="67767-A0A0J7KZP5"/>
<evidence type="ECO:0000256" key="3">
    <source>
        <dbReference type="ARBA" id="ARBA00022692"/>
    </source>
</evidence>
<accession>A0A0J7KZP5</accession>
<dbReference type="Gene3D" id="1.20.1070.10">
    <property type="entry name" value="Rhodopsin 7-helix transmembrane proteins"/>
    <property type="match status" value="1"/>
</dbReference>
<dbReference type="PROSITE" id="PS50262">
    <property type="entry name" value="G_PROTEIN_RECEP_F1_2"/>
    <property type="match status" value="1"/>
</dbReference>
<dbReference type="InterPro" id="IPR017452">
    <property type="entry name" value="GPCR_Rhodpsn_7TM"/>
</dbReference>
<evidence type="ECO:0000256" key="7">
    <source>
        <dbReference type="ARBA" id="ARBA00023170"/>
    </source>
</evidence>
<evidence type="ECO:0000256" key="6">
    <source>
        <dbReference type="ARBA" id="ARBA00023136"/>
    </source>
</evidence>
<dbReference type="STRING" id="67767.A0A0J7KZP5"/>
<keyword evidence="8" id="KW-0807">Transducer</keyword>
<dbReference type="OrthoDB" id="5962705at2759"/>
<keyword evidence="6 9" id="KW-0472">Membrane</keyword>
<keyword evidence="11" id="KW-0527">Neuropeptide</keyword>
<dbReference type="Pfam" id="PF00001">
    <property type="entry name" value="7tm_1"/>
    <property type="match status" value="1"/>
</dbReference>
<keyword evidence="5" id="KW-0297">G-protein coupled receptor</keyword>
<keyword evidence="7 11" id="KW-0675">Receptor</keyword>
<comment type="similarity">
    <text evidence="2">Belongs to the G-protein coupled receptor 1 family.</text>
</comment>
<dbReference type="PRINTS" id="PR00237">
    <property type="entry name" value="GPCRRHODOPSN"/>
</dbReference>
<evidence type="ECO:0000313" key="12">
    <source>
        <dbReference type="Proteomes" id="UP000036403"/>
    </source>
</evidence>
<evidence type="ECO:0000256" key="1">
    <source>
        <dbReference type="ARBA" id="ARBA00004141"/>
    </source>
</evidence>
<feature type="domain" description="G-protein coupled receptors family 1 profile" evidence="10">
    <location>
        <begin position="40"/>
        <end position="90"/>
    </location>
</feature>
<evidence type="ECO:0000256" key="4">
    <source>
        <dbReference type="ARBA" id="ARBA00022989"/>
    </source>
</evidence>
<evidence type="ECO:0000256" key="8">
    <source>
        <dbReference type="ARBA" id="ARBA00023224"/>
    </source>
</evidence>
<keyword evidence="3 9" id="KW-0812">Transmembrane</keyword>
<dbReference type="EMBL" id="LBMM01001730">
    <property type="protein sequence ID" value="KMQ95836.1"/>
    <property type="molecule type" value="Genomic_DNA"/>
</dbReference>
<dbReference type="PANTHER" id="PTHR24243:SF208">
    <property type="entry name" value="PYROKININ-1 RECEPTOR"/>
    <property type="match status" value="1"/>
</dbReference>
<protein>
    <submittedName>
        <fullName evidence="11">Neuropeptides capa receptor</fullName>
    </submittedName>
</protein>
<evidence type="ECO:0000256" key="2">
    <source>
        <dbReference type="ARBA" id="ARBA00010663"/>
    </source>
</evidence>
<evidence type="ECO:0000313" key="11">
    <source>
        <dbReference type="EMBL" id="KMQ95836.1"/>
    </source>
</evidence>
<proteinExistence type="inferred from homology"/>
<gene>
    <name evidence="11" type="ORF">RF55_3925</name>
</gene>
<evidence type="ECO:0000259" key="10">
    <source>
        <dbReference type="PROSITE" id="PS50262"/>
    </source>
</evidence>
<keyword evidence="4 9" id="KW-1133">Transmembrane helix</keyword>
<dbReference type="PANTHER" id="PTHR24243">
    <property type="entry name" value="G-PROTEIN COUPLED RECEPTOR"/>
    <property type="match status" value="1"/>
</dbReference>
<reference evidence="11 12" key="1">
    <citation type="submission" date="2015-04" db="EMBL/GenBank/DDBJ databases">
        <title>Lasius niger genome sequencing.</title>
        <authorList>
            <person name="Konorov E.A."/>
            <person name="Nikitin M.A."/>
            <person name="Kirill M.V."/>
            <person name="Chang P."/>
        </authorList>
    </citation>
    <scope>NUCLEOTIDE SEQUENCE [LARGE SCALE GENOMIC DNA]</scope>
    <source>
        <tissue evidence="11">Whole</tissue>
    </source>
</reference>
<comment type="subcellular location">
    <subcellularLocation>
        <location evidence="1">Membrane</location>
        <topology evidence="1">Multi-pass membrane protein</topology>
    </subcellularLocation>
</comment>